<name>A0AAW1ILT7_SAPOF</name>
<organism evidence="1 2">
    <name type="scientific">Saponaria officinalis</name>
    <name type="common">Common soapwort</name>
    <name type="synonym">Lychnis saponaria</name>
    <dbReference type="NCBI Taxonomy" id="3572"/>
    <lineage>
        <taxon>Eukaryota</taxon>
        <taxon>Viridiplantae</taxon>
        <taxon>Streptophyta</taxon>
        <taxon>Embryophyta</taxon>
        <taxon>Tracheophyta</taxon>
        <taxon>Spermatophyta</taxon>
        <taxon>Magnoliopsida</taxon>
        <taxon>eudicotyledons</taxon>
        <taxon>Gunneridae</taxon>
        <taxon>Pentapetalae</taxon>
        <taxon>Caryophyllales</taxon>
        <taxon>Caryophyllaceae</taxon>
        <taxon>Caryophylleae</taxon>
        <taxon>Saponaria</taxon>
    </lineage>
</organism>
<gene>
    <name evidence="1" type="ORF">RND81_09G126800</name>
</gene>
<dbReference type="AlphaFoldDB" id="A0AAW1ILT7"/>
<sequence length="100" mass="11911">MTLLFFFSPKLTQMSSINEFLSGYTHRRRELLSTLQNLEVRLEDLMGDAYYLRCRALRLRDNSVDELDDIIRTLKVGRDRARCEIITIRRELQHLQAMGY</sequence>
<accession>A0AAW1ILT7</accession>
<dbReference type="Proteomes" id="UP001443914">
    <property type="component" value="Unassembled WGS sequence"/>
</dbReference>
<keyword evidence="2" id="KW-1185">Reference proteome</keyword>
<proteinExistence type="predicted"/>
<evidence type="ECO:0000313" key="2">
    <source>
        <dbReference type="Proteomes" id="UP001443914"/>
    </source>
</evidence>
<reference evidence="1" key="1">
    <citation type="submission" date="2024-03" db="EMBL/GenBank/DDBJ databases">
        <title>WGS assembly of Saponaria officinalis var. Norfolk2.</title>
        <authorList>
            <person name="Jenkins J."/>
            <person name="Shu S."/>
            <person name="Grimwood J."/>
            <person name="Barry K."/>
            <person name="Goodstein D."/>
            <person name="Schmutz J."/>
            <person name="Leebens-Mack J."/>
            <person name="Osbourn A."/>
        </authorList>
    </citation>
    <scope>NUCLEOTIDE SEQUENCE [LARGE SCALE GENOMIC DNA]</scope>
    <source>
        <strain evidence="1">JIC</strain>
    </source>
</reference>
<dbReference type="EMBL" id="JBDFQZ010000009">
    <property type="protein sequence ID" value="KAK9690420.1"/>
    <property type="molecule type" value="Genomic_DNA"/>
</dbReference>
<protein>
    <submittedName>
        <fullName evidence="1">Uncharacterized protein</fullName>
    </submittedName>
</protein>
<evidence type="ECO:0000313" key="1">
    <source>
        <dbReference type="EMBL" id="KAK9690420.1"/>
    </source>
</evidence>
<comment type="caution">
    <text evidence="1">The sequence shown here is derived from an EMBL/GenBank/DDBJ whole genome shotgun (WGS) entry which is preliminary data.</text>
</comment>